<gene>
    <name evidence="8" type="ORF">G9H71_16680</name>
</gene>
<dbReference type="InterPro" id="IPR052185">
    <property type="entry name" value="IPC_Synthase-Related"/>
</dbReference>
<feature type="transmembrane region" description="Helical" evidence="6">
    <location>
        <begin position="238"/>
        <end position="256"/>
    </location>
</feature>
<dbReference type="PANTHER" id="PTHR31310:SF7">
    <property type="entry name" value="PA-PHOSPHATASE RELATED-FAMILY PROTEIN DDB_G0268928"/>
    <property type="match status" value="1"/>
</dbReference>
<feature type="transmembrane region" description="Helical" evidence="6">
    <location>
        <begin position="102"/>
        <end position="120"/>
    </location>
</feature>
<dbReference type="RefSeq" id="WP_166283799.1">
    <property type="nucleotide sequence ID" value="NZ_JAANNP010000029.1"/>
</dbReference>
<sequence length="272" mass="29392">MTTPAPEVLADAGTAPTPAGDGARARRWLDRPRPTWWQEALLLVGMLLAYDVIRLAATDDLAVALRHARDLLDVEAALGLHVEASLNAAVVGHRWIEVAASYWYAALHYTVTPLVLVLLWRCRPGEYRRLRAALVLPTAAALIGYLAFPTAPPRLVPGYTDVLLSTSDVGWWGGHGGGVRGASEAVNQLAAMPSMHVGWALWCGLVLARLSRRPWQRALALSYPAVTTLVVLVTANHWLLDAVVGAALILAAWWLVNRGGRPAAPRRPTRAG</sequence>
<feature type="transmembrane region" description="Helical" evidence="6">
    <location>
        <begin position="215"/>
        <end position="232"/>
    </location>
</feature>
<keyword evidence="2 6" id="KW-0812">Transmembrane</keyword>
<feature type="transmembrane region" description="Helical" evidence="6">
    <location>
        <begin position="189"/>
        <end position="208"/>
    </location>
</feature>
<evidence type="ECO:0000256" key="2">
    <source>
        <dbReference type="ARBA" id="ARBA00022692"/>
    </source>
</evidence>
<dbReference type="Pfam" id="PF14378">
    <property type="entry name" value="PAP2_3"/>
    <property type="match status" value="1"/>
</dbReference>
<reference evidence="8 9" key="1">
    <citation type="submission" date="2020-03" db="EMBL/GenBank/DDBJ databases">
        <title>Two novel Motilibacter sp.</title>
        <authorList>
            <person name="Liu S."/>
        </authorList>
    </citation>
    <scope>NUCLEOTIDE SEQUENCE [LARGE SCALE GENOMIC DNA]</scope>
    <source>
        <strain evidence="8 9">E257</strain>
    </source>
</reference>
<organism evidence="8 9">
    <name type="scientific">Motilibacter deserti</name>
    <dbReference type="NCBI Taxonomy" id="2714956"/>
    <lineage>
        <taxon>Bacteria</taxon>
        <taxon>Bacillati</taxon>
        <taxon>Actinomycetota</taxon>
        <taxon>Actinomycetes</taxon>
        <taxon>Motilibacterales</taxon>
        <taxon>Motilibacteraceae</taxon>
        <taxon>Motilibacter</taxon>
    </lineage>
</organism>
<comment type="subcellular location">
    <subcellularLocation>
        <location evidence="1">Membrane</location>
        <topology evidence="1">Multi-pass membrane protein</topology>
    </subcellularLocation>
</comment>
<comment type="caution">
    <text evidence="8">The sequence shown here is derived from an EMBL/GenBank/DDBJ whole genome shotgun (WGS) entry which is preliminary data.</text>
</comment>
<feature type="transmembrane region" description="Helical" evidence="6">
    <location>
        <begin position="132"/>
        <end position="148"/>
    </location>
</feature>
<keyword evidence="3 6" id="KW-1133">Transmembrane helix</keyword>
<evidence type="ECO:0000256" key="6">
    <source>
        <dbReference type="SAM" id="Phobius"/>
    </source>
</evidence>
<feature type="region of interest" description="Disordered" evidence="5">
    <location>
        <begin position="1"/>
        <end position="25"/>
    </location>
</feature>
<dbReference type="EMBL" id="JAANNP010000029">
    <property type="protein sequence ID" value="NHC15416.1"/>
    <property type="molecule type" value="Genomic_DNA"/>
</dbReference>
<dbReference type="Proteomes" id="UP000800981">
    <property type="component" value="Unassembled WGS sequence"/>
</dbReference>
<dbReference type="InterPro" id="IPR026841">
    <property type="entry name" value="Aur1/Ipt1"/>
</dbReference>
<keyword evidence="9" id="KW-1185">Reference proteome</keyword>
<feature type="compositionally biased region" description="Low complexity" evidence="5">
    <location>
        <begin position="10"/>
        <end position="22"/>
    </location>
</feature>
<evidence type="ECO:0000256" key="3">
    <source>
        <dbReference type="ARBA" id="ARBA00022989"/>
    </source>
</evidence>
<dbReference type="CDD" id="cd03386">
    <property type="entry name" value="PAP2_Aur1_like"/>
    <property type="match status" value="1"/>
</dbReference>
<feature type="domain" description="Inositolphosphotransferase Aur1/Ipt1" evidence="7">
    <location>
        <begin position="70"/>
        <end position="255"/>
    </location>
</feature>
<evidence type="ECO:0000256" key="4">
    <source>
        <dbReference type="ARBA" id="ARBA00023136"/>
    </source>
</evidence>
<evidence type="ECO:0000259" key="7">
    <source>
        <dbReference type="Pfam" id="PF14378"/>
    </source>
</evidence>
<accession>A0ABX0GWU8</accession>
<dbReference type="PANTHER" id="PTHR31310">
    <property type="match status" value="1"/>
</dbReference>
<keyword evidence="4 6" id="KW-0472">Membrane</keyword>
<evidence type="ECO:0000256" key="5">
    <source>
        <dbReference type="SAM" id="MobiDB-lite"/>
    </source>
</evidence>
<name>A0ABX0GWU8_9ACTN</name>
<evidence type="ECO:0000313" key="9">
    <source>
        <dbReference type="Proteomes" id="UP000800981"/>
    </source>
</evidence>
<protein>
    <submittedName>
        <fullName evidence="8">Phosphatase PAP2 family protein</fullName>
    </submittedName>
</protein>
<evidence type="ECO:0000313" key="8">
    <source>
        <dbReference type="EMBL" id="NHC15416.1"/>
    </source>
</evidence>
<proteinExistence type="predicted"/>
<evidence type="ECO:0000256" key="1">
    <source>
        <dbReference type="ARBA" id="ARBA00004141"/>
    </source>
</evidence>